<dbReference type="STRING" id="417373.GCA_001570685_00970"/>
<dbReference type="PIRSF" id="PIRSF006276">
    <property type="entry name" value="UspA"/>
    <property type="match status" value="1"/>
</dbReference>
<dbReference type="InterPro" id="IPR014729">
    <property type="entry name" value="Rossmann-like_a/b/a_fold"/>
</dbReference>
<dbReference type="PANTHER" id="PTHR46268:SF6">
    <property type="entry name" value="UNIVERSAL STRESS PROTEIN UP12"/>
    <property type="match status" value="1"/>
</dbReference>
<accession>A0A0R1UW62</accession>
<protein>
    <submittedName>
        <fullName evidence="3">UspA domain-containing protein</fullName>
    </submittedName>
</protein>
<dbReference type="PANTHER" id="PTHR46268">
    <property type="entry name" value="STRESS RESPONSE PROTEIN NHAX"/>
    <property type="match status" value="1"/>
</dbReference>
<reference evidence="3 4" key="1">
    <citation type="journal article" date="2015" name="Genome Announc.">
        <title>Expanding the biotechnology potential of lactobacilli through comparative genomics of 213 strains and associated genera.</title>
        <authorList>
            <person name="Sun Z."/>
            <person name="Harris H.M."/>
            <person name="McCann A."/>
            <person name="Guo C."/>
            <person name="Argimon S."/>
            <person name="Zhang W."/>
            <person name="Yang X."/>
            <person name="Jeffery I.B."/>
            <person name="Cooney J.C."/>
            <person name="Kagawa T.F."/>
            <person name="Liu W."/>
            <person name="Song Y."/>
            <person name="Salvetti E."/>
            <person name="Wrobel A."/>
            <person name="Rasinkangas P."/>
            <person name="Parkhill J."/>
            <person name="Rea M.C."/>
            <person name="O'Sullivan O."/>
            <person name="Ritari J."/>
            <person name="Douillard F.P."/>
            <person name="Paul Ross R."/>
            <person name="Yang R."/>
            <person name="Briner A.E."/>
            <person name="Felis G.E."/>
            <person name="de Vos W.M."/>
            <person name="Barrangou R."/>
            <person name="Klaenhammer T.R."/>
            <person name="Caufield P.W."/>
            <person name="Cui Y."/>
            <person name="Zhang H."/>
            <person name="O'Toole P.W."/>
        </authorList>
    </citation>
    <scope>NUCLEOTIDE SEQUENCE [LARGE SCALE GENOMIC DNA]</scope>
    <source>
        <strain evidence="3 4">DSM 18793</strain>
    </source>
</reference>
<proteinExistence type="inferred from homology"/>
<dbReference type="Gene3D" id="3.40.50.620">
    <property type="entry name" value="HUPs"/>
    <property type="match status" value="1"/>
</dbReference>
<sequence>MEIMAQYQNILVGIDGSKQSLAAFDKAVLIAKANHATLHLVSVVNGERYPTADTIGYGFMSREVYEGAVNKMEKVLADYKQRATEAGIENVKTKVVIGNVKQELTTGYAEDEPVDLLVIGATGLNALGKMLVGSTTTYVVARAPYDVEVVKTDLNNEAIDIERTSYPKL</sequence>
<dbReference type="CDD" id="cd00293">
    <property type="entry name" value="USP-like"/>
    <property type="match status" value="1"/>
</dbReference>
<dbReference type="PATRIC" id="fig|1423742.4.peg.824"/>
<dbReference type="SUPFAM" id="SSF52402">
    <property type="entry name" value="Adenine nucleotide alpha hydrolases-like"/>
    <property type="match status" value="1"/>
</dbReference>
<evidence type="ECO:0000313" key="4">
    <source>
        <dbReference type="Proteomes" id="UP000051084"/>
    </source>
</evidence>
<keyword evidence="4" id="KW-1185">Reference proteome</keyword>
<organism evidence="3 4">
    <name type="scientific">Limosilactobacillus equigenerosi DSM 18793 = JCM 14505</name>
    <dbReference type="NCBI Taxonomy" id="1423742"/>
    <lineage>
        <taxon>Bacteria</taxon>
        <taxon>Bacillati</taxon>
        <taxon>Bacillota</taxon>
        <taxon>Bacilli</taxon>
        <taxon>Lactobacillales</taxon>
        <taxon>Lactobacillaceae</taxon>
        <taxon>Limosilactobacillus</taxon>
    </lineage>
</organism>
<comment type="similarity">
    <text evidence="1">Belongs to the universal stress protein A family.</text>
</comment>
<dbReference type="InterPro" id="IPR006015">
    <property type="entry name" value="Universal_stress_UspA"/>
</dbReference>
<dbReference type="Pfam" id="PF00582">
    <property type="entry name" value="Usp"/>
    <property type="match status" value="1"/>
</dbReference>
<dbReference type="EMBL" id="AZGC01000020">
    <property type="protein sequence ID" value="KRL95202.1"/>
    <property type="molecule type" value="Genomic_DNA"/>
</dbReference>
<dbReference type="Proteomes" id="UP000051084">
    <property type="component" value="Unassembled WGS sequence"/>
</dbReference>
<evidence type="ECO:0000313" key="3">
    <source>
        <dbReference type="EMBL" id="KRL95202.1"/>
    </source>
</evidence>
<name>A0A0R1UW62_9LACO</name>
<dbReference type="InterPro" id="IPR006016">
    <property type="entry name" value="UspA"/>
</dbReference>
<evidence type="ECO:0000259" key="2">
    <source>
        <dbReference type="Pfam" id="PF00582"/>
    </source>
</evidence>
<comment type="caution">
    <text evidence="3">The sequence shown here is derived from an EMBL/GenBank/DDBJ whole genome shotgun (WGS) entry which is preliminary data.</text>
</comment>
<gene>
    <name evidence="3" type="ORF">FC21_GL000790</name>
</gene>
<evidence type="ECO:0000256" key="1">
    <source>
        <dbReference type="ARBA" id="ARBA00008791"/>
    </source>
</evidence>
<dbReference type="AlphaFoldDB" id="A0A0R1UW62"/>
<dbReference type="PRINTS" id="PR01438">
    <property type="entry name" value="UNVRSLSTRESS"/>
</dbReference>
<feature type="domain" description="UspA" evidence="2">
    <location>
        <begin position="7"/>
        <end position="151"/>
    </location>
</feature>